<comment type="caution">
    <text evidence="2">The sequence shown here is derived from an EMBL/GenBank/DDBJ whole genome shotgun (WGS) entry which is preliminary data.</text>
</comment>
<evidence type="ECO:0000313" key="3">
    <source>
        <dbReference type="Proteomes" id="UP000824120"/>
    </source>
</evidence>
<sequence>MNISILLRHSGSWESDIRYERYRSDGIVVGKNISFVNLISTIAAELDIDELKKNIEIRYVVEVPMEPMPDKSDWTAPECVLEEVVLPPRYKKMSDRPRKKRKKNSDEKRSTKTNCCGRCGQEGHNIRTYTFFPKNSR</sequence>
<evidence type="ECO:0000256" key="1">
    <source>
        <dbReference type="SAM" id="MobiDB-lite"/>
    </source>
</evidence>
<protein>
    <submittedName>
        <fullName evidence="2">Uncharacterized protein</fullName>
    </submittedName>
</protein>
<accession>A0A9J5ZYB8</accession>
<dbReference type="EMBL" id="JACXVP010000003">
    <property type="protein sequence ID" value="KAG5617334.1"/>
    <property type="molecule type" value="Genomic_DNA"/>
</dbReference>
<proteinExistence type="predicted"/>
<keyword evidence="3" id="KW-1185">Reference proteome</keyword>
<reference evidence="2 3" key="1">
    <citation type="submission" date="2020-09" db="EMBL/GenBank/DDBJ databases">
        <title>De no assembly of potato wild relative species, Solanum commersonii.</title>
        <authorList>
            <person name="Cho K."/>
        </authorList>
    </citation>
    <scope>NUCLEOTIDE SEQUENCE [LARGE SCALE GENOMIC DNA]</scope>
    <source>
        <strain evidence="2">LZ3.2</strain>
        <tissue evidence="2">Leaf</tissue>
    </source>
</reference>
<gene>
    <name evidence="2" type="ORF">H5410_017158</name>
</gene>
<name>A0A9J5ZYB8_SOLCO</name>
<dbReference type="OrthoDB" id="1325562at2759"/>
<organism evidence="2 3">
    <name type="scientific">Solanum commersonii</name>
    <name type="common">Commerson's wild potato</name>
    <name type="synonym">Commerson's nightshade</name>
    <dbReference type="NCBI Taxonomy" id="4109"/>
    <lineage>
        <taxon>Eukaryota</taxon>
        <taxon>Viridiplantae</taxon>
        <taxon>Streptophyta</taxon>
        <taxon>Embryophyta</taxon>
        <taxon>Tracheophyta</taxon>
        <taxon>Spermatophyta</taxon>
        <taxon>Magnoliopsida</taxon>
        <taxon>eudicotyledons</taxon>
        <taxon>Gunneridae</taxon>
        <taxon>Pentapetalae</taxon>
        <taxon>asterids</taxon>
        <taxon>lamiids</taxon>
        <taxon>Solanales</taxon>
        <taxon>Solanaceae</taxon>
        <taxon>Solanoideae</taxon>
        <taxon>Solaneae</taxon>
        <taxon>Solanum</taxon>
    </lineage>
</organism>
<feature type="region of interest" description="Disordered" evidence="1">
    <location>
        <begin position="90"/>
        <end position="116"/>
    </location>
</feature>
<dbReference type="Proteomes" id="UP000824120">
    <property type="component" value="Chromosome 3"/>
</dbReference>
<evidence type="ECO:0000313" key="2">
    <source>
        <dbReference type="EMBL" id="KAG5617334.1"/>
    </source>
</evidence>
<dbReference type="AlphaFoldDB" id="A0A9J5ZYB8"/>